<dbReference type="PANTHER" id="PTHR48073">
    <property type="entry name" value="O-SUCCINYLBENZOATE SYNTHASE-RELATED"/>
    <property type="match status" value="1"/>
</dbReference>
<dbReference type="EMBL" id="CP118848">
    <property type="protein sequence ID" value="WHI58970.1"/>
    <property type="molecule type" value="Genomic_DNA"/>
</dbReference>
<evidence type="ECO:0000313" key="8">
    <source>
        <dbReference type="EMBL" id="WHI58970.1"/>
    </source>
</evidence>
<dbReference type="Proteomes" id="UP001223261">
    <property type="component" value="Chromosome"/>
</dbReference>
<evidence type="ECO:0000256" key="3">
    <source>
        <dbReference type="ARBA" id="ARBA00022842"/>
    </source>
</evidence>
<organism evidence="8 9">
    <name type="scientific">Mammaliicoccus lentus</name>
    <name type="common">Staphylococcus lentus</name>
    <dbReference type="NCBI Taxonomy" id="42858"/>
    <lineage>
        <taxon>Bacteria</taxon>
        <taxon>Bacillati</taxon>
        <taxon>Bacillota</taxon>
        <taxon>Bacilli</taxon>
        <taxon>Bacillales</taxon>
        <taxon>Staphylococcaceae</taxon>
        <taxon>Mammaliicoccus</taxon>
    </lineage>
</organism>
<name>A0AAX3W0J5_MAMLE</name>
<sequence length="337" mass="39459">MLGNEMNFYTFTAEFKIPIKTPLIELDSREVLVVEWKDYEGNTFYGECNAFSTNWYHYETIQSVQNILTIWYENNKYNQLDSYDKASLSLESLNDYPNARSVMSMIFFQKFHELQEIEVDYGATISGNLQEYFKSYNGRLPSRIKVKWNDNIKEDMKYLKMNYPEVKRAIDANGVLNTDIIKVLNSFYDENFIYVEQPFKELKQYKEVTNKLEIPVFIDESATSLEMIQKFRESNVIDGVVIKPSRVGGIDKALEIIQYCKENQLKVVIGGMYEFGLSSYFTAYLAQYSDLPSDITPSDYYFEDDFVYTSSKLTNQSLLYSPPVVIYNKLKKIKSEM</sequence>
<reference evidence="8" key="1">
    <citation type="journal article" date="2023" name="Antibiotics">
        <title>Prevalence and Molecular Characterization of Methicillin-Resistant Staphylococci (MRS) and Mammaliicocci (MRM) in Dromedary Camels from Algeria: First Detection of SCCmec-mecC Hybrid in Methicillin-Resistant Mammaliicoccus lentus.</title>
        <authorList>
            <person name="Belhout C."/>
            <person name="Boyen F."/>
            <person name="Vereecke N."/>
            <person name="Theuns S."/>
            <person name="Taibi N."/>
            <person name="Stegger M."/>
            <person name="de la Fe-Rodriguez P.Y."/>
            <person name="Bouayad L."/>
            <person name="Elgroud R."/>
            <person name="Butaye P."/>
        </authorList>
    </citation>
    <scope>NUCLEOTIDE SEQUENCE</scope>
    <source>
        <strain evidence="8">7048</strain>
    </source>
</reference>
<dbReference type="AlphaFoldDB" id="A0AAX3W0J5"/>
<evidence type="ECO:0000256" key="2">
    <source>
        <dbReference type="ARBA" id="ARBA00022723"/>
    </source>
</evidence>
<proteinExistence type="predicted"/>
<dbReference type="GO" id="GO:0046872">
    <property type="term" value="F:metal ion binding"/>
    <property type="evidence" value="ECO:0007669"/>
    <property type="project" value="UniProtKB-KW"/>
</dbReference>
<feature type="domain" description="Enolase C-terminal" evidence="7">
    <location>
        <begin position="143"/>
        <end position="286"/>
    </location>
</feature>
<accession>A0AAX3W0J5</accession>
<dbReference type="InterPro" id="IPR029017">
    <property type="entry name" value="Enolase-like_N"/>
</dbReference>
<comment type="cofactor">
    <cofactor evidence="1">
        <name>a divalent metal cation</name>
        <dbReference type="ChEBI" id="CHEBI:60240"/>
    </cofactor>
</comment>
<dbReference type="InterPro" id="IPR010197">
    <property type="entry name" value="OSBS/NAAAR"/>
</dbReference>
<dbReference type="Pfam" id="PF13378">
    <property type="entry name" value="MR_MLE_C"/>
    <property type="match status" value="1"/>
</dbReference>
<keyword evidence="2" id="KW-0479">Metal-binding</keyword>
<gene>
    <name evidence="8" type="primary">menC</name>
    <name evidence="8" type="ORF">PYH69_09390</name>
</gene>
<evidence type="ECO:0000256" key="6">
    <source>
        <dbReference type="NCBIfam" id="TIGR01928"/>
    </source>
</evidence>
<dbReference type="GO" id="GO:0043748">
    <property type="term" value="F:O-succinylbenzoate synthase activity"/>
    <property type="evidence" value="ECO:0007669"/>
    <property type="project" value="UniProtKB-EC"/>
</dbReference>
<keyword evidence="3" id="KW-0460">Magnesium</keyword>
<evidence type="ECO:0000259" key="7">
    <source>
        <dbReference type="Pfam" id="PF13378"/>
    </source>
</evidence>
<dbReference type="EC" id="4.2.1.113" evidence="5 6"/>
<dbReference type="GO" id="GO:0009234">
    <property type="term" value="P:menaquinone biosynthetic process"/>
    <property type="evidence" value="ECO:0007669"/>
    <property type="project" value="UniProtKB-UniRule"/>
</dbReference>
<dbReference type="RefSeq" id="WP_147641043.1">
    <property type="nucleotide sequence ID" value="NZ_CABIVY010000016.1"/>
</dbReference>
<keyword evidence="4 8" id="KW-0456">Lyase</keyword>
<dbReference type="Gene3D" id="3.30.390.10">
    <property type="entry name" value="Enolase-like, N-terminal domain"/>
    <property type="match status" value="1"/>
</dbReference>
<evidence type="ECO:0000256" key="1">
    <source>
        <dbReference type="ARBA" id="ARBA00001968"/>
    </source>
</evidence>
<evidence type="ECO:0000256" key="5">
    <source>
        <dbReference type="ARBA" id="ARBA00029491"/>
    </source>
</evidence>
<dbReference type="SUPFAM" id="SSF51604">
    <property type="entry name" value="Enolase C-terminal domain-like"/>
    <property type="match status" value="1"/>
</dbReference>
<protein>
    <recommendedName>
        <fullName evidence="5 6">o-succinylbenzoate synthase</fullName>
        <ecNumber evidence="5 6">4.2.1.113</ecNumber>
    </recommendedName>
</protein>
<dbReference type="SUPFAM" id="SSF54826">
    <property type="entry name" value="Enolase N-terminal domain-like"/>
    <property type="match status" value="1"/>
</dbReference>
<evidence type="ECO:0000313" key="9">
    <source>
        <dbReference type="Proteomes" id="UP001223261"/>
    </source>
</evidence>
<dbReference type="InterPro" id="IPR029065">
    <property type="entry name" value="Enolase_C-like"/>
</dbReference>
<dbReference type="NCBIfam" id="TIGR01928">
    <property type="entry name" value="menC_lowGC_arch"/>
    <property type="match status" value="1"/>
</dbReference>
<dbReference type="Gene3D" id="3.20.20.120">
    <property type="entry name" value="Enolase-like C-terminal domain"/>
    <property type="match status" value="1"/>
</dbReference>
<dbReference type="InterPro" id="IPR036849">
    <property type="entry name" value="Enolase-like_C_sf"/>
</dbReference>
<dbReference type="PANTHER" id="PTHR48073:SF5">
    <property type="entry name" value="O-SUCCINYLBENZOATE SYNTHASE"/>
    <property type="match status" value="1"/>
</dbReference>
<evidence type="ECO:0000256" key="4">
    <source>
        <dbReference type="ARBA" id="ARBA00023239"/>
    </source>
</evidence>